<evidence type="ECO:0000313" key="2">
    <source>
        <dbReference type="EMBL" id="SEO85334.1"/>
    </source>
</evidence>
<proteinExistence type="predicted"/>
<gene>
    <name evidence="2" type="ORF">SAMN04490248_11421</name>
</gene>
<dbReference type="EMBL" id="FODS01000014">
    <property type="protein sequence ID" value="SEO85334.1"/>
    <property type="molecule type" value="Genomic_DNA"/>
</dbReference>
<protein>
    <recommendedName>
        <fullName evidence="4">Cellulose biosynthesis protein BcsS</fullName>
    </recommendedName>
</protein>
<feature type="signal peptide" evidence="1">
    <location>
        <begin position="1"/>
        <end position="31"/>
    </location>
</feature>
<evidence type="ECO:0000256" key="1">
    <source>
        <dbReference type="SAM" id="SignalP"/>
    </source>
</evidence>
<dbReference type="RefSeq" id="WP_139196169.1">
    <property type="nucleotide sequence ID" value="NZ_FODS01000014.1"/>
</dbReference>
<keyword evidence="3" id="KW-1185">Reference proteome</keyword>
<accession>A0A1H8T3X1</accession>
<sequence length="241" mass="25468">MTSKNQNGRGLTATWLLAFAATIVVSGSASAQTNAANDVVDTVVFWGLDYARNDSSMHDIGLGAGFVTSLGNDMSAGGWTLSAYFSHSNSTTLGGSTNMWSGWSSLGHVWQLPGGYFTLGAGFAAEEGQGFGGFAQYGFETTAANALYLQSYGSFSGINDSIYALGRAGYMGQQYRYGIETVYLDDNTAGQTLRYGVFMGGIDLGRDVSMIASLGYQDESQPGRSDGFYTAIGFSIPLSLR</sequence>
<name>A0A1H8T3X1_9RHOB</name>
<reference evidence="2 3" key="1">
    <citation type="submission" date="2016-10" db="EMBL/GenBank/DDBJ databases">
        <authorList>
            <person name="de Groot N.N."/>
        </authorList>
    </citation>
    <scope>NUCLEOTIDE SEQUENCE [LARGE SCALE GENOMIC DNA]</scope>
    <source>
        <strain evidence="2 3">DSM 27842</strain>
    </source>
</reference>
<dbReference type="Proteomes" id="UP000198893">
    <property type="component" value="Unassembled WGS sequence"/>
</dbReference>
<evidence type="ECO:0000313" key="3">
    <source>
        <dbReference type="Proteomes" id="UP000198893"/>
    </source>
</evidence>
<feature type="chain" id="PRO_5011480344" description="Cellulose biosynthesis protein BcsS" evidence="1">
    <location>
        <begin position="32"/>
        <end position="241"/>
    </location>
</feature>
<evidence type="ECO:0008006" key="4">
    <source>
        <dbReference type="Google" id="ProtNLM"/>
    </source>
</evidence>
<dbReference type="AlphaFoldDB" id="A0A1H8T3X1"/>
<organism evidence="2 3">
    <name type="scientific">Salinihabitans flavidus</name>
    <dbReference type="NCBI Taxonomy" id="569882"/>
    <lineage>
        <taxon>Bacteria</taxon>
        <taxon>Pseudomonadati</taxon>
        <taxon>Pseudomonadota</taxon>
        <taxon>Alphaproteobacteria</taxon>
        <taxon>Rhodobacterales</taxon>
        <taxon>Roseobacteraceae</taxon>
        <taxon>Salinihabitans</taxon>
    </lineage>
</organism>
<keyword evidence="1" id="KW-0732">Signal</keyword>